<name>A0A8E2F8N5_9PEZI</name>
<evidence type="ECO:0008006" key="5">
    <source>
        <dbReference type="Google" id="ProtNLM"/>
    </source>
</evidence>
<dbReference type="InterPro" id="IPR025212">
    <property type="entry name" value="CAD_CENP-Q"/>
</dbReference>
<dbReference type="AlphaFoldDB" id="A0A8E2F8N5"/>
<reference evidence="3 4" key="1">
    <citation type="journal article" date="2016" name="Nat. Commun.">
        <title>Ectomycorrhizal ecology is imprinted in the genome of the dominant symbiotic fungus Cenococcum geophilum.</title>
        <authorList>
            <consortium name="DOE Joint Genome Institute"/>
            <person name="Peter M."/>
            <person name="Kohler A."/>
            <person name="Ohm R.A."/>
            <person name="Kuo A."/>
            <person name="Krutzmann J."/>
            <person name="Morin E."/>
            <person name="Arend M."/>
            <person name="Barry K.W."/>
            <person name="Binder M."/>
            <person name="Choi C."/>
            <person name="Clum A."/>
            <person name="Copeland A."/>
            <person name="Grisel N."/>
            <person name="Haridas S."/>
            <person name="Kipfer T."/>
            <person name="LaButti K."/>
            <person name="Lindquist E."/>
            <person name="Lipzen A."/>
            <person name="Maire R."/>
            <person name="Meier B."/>
            <person name="Mihaltcheva S."/>
            <person name="Molinier V."/>
            <person name="Murat C."/>
            <person name="Poggeler S."/>
            <person name="Quandt C.A."/>
            <person name="Sperisen C."/>
            <person name="Tritt A."/>
            <person name="Tisserant E."/>
            <person name="Crous P.W."/>
            <person name="Henrissat B."/>
            <person name="Nehls U."/>
            <person name="Egli S."/>
            <person name="Spatafora J.W."/>
            <person name="Grigoriev I.V."/>
            <person name="Martin F.M."/>
        </authorList>
    </citation>
    <scope>NUCLEOTIDE SEQUENCE [LARGE SCALE GENOMIC DNA]</scope>
    <source>
        <strain evidence="3 4">CBS 207.34</strain>
    </source>
</reference>
<feature type="compositionally biased region" description="Basic and acidic residues" evidence="2">
    <location>
        <begin position="43"/>
        <end position="56"/>
    </location>
</feature>
<evidence type="ECO:0000313" key="4">
    <source>
        <dbReference type="Proteomes" id="UP000250140"/>
    </source>
</evidence>
<protein>
    <recommendedName>
        <fullName evidence="5">CENP-Q, a CENPA-CAD centromere complex subunit-domain-containing protein</fullName>
    </recommendedName>
</protein>
<keyword evidence="4" id="KW-1185">Reference proteome</keyword>
<sequence>MAPPQSGEKRKRGRPSNASLGLQPPPTKANTSNKQLKRKRGRPSLEDQAIRRRHDEEEPIATSSKSQNERSRTQKRSKQSGPAAPESSKRKKRRAQEAELEESIEEPVPKKFQHLKARTRNIPQNVVASKWAPPSQLVQQQVRELFKAAKRPVILSRRDDRRRLEAETILGAVVRKLEDRLPKMPFPPKTKEVHFDLEKLIERNRMLENQLTPAMHSVDLLKAEIEKEEMQLERDQEVLAKLEENAKAEKTRQKEQVTKTHPLLRLPKNFEIDGDGPDDINLVNPKSTEPLLLDNPDPELAPLLDQLRNHLESMQANHSQIQGIENAMKDAQVALDNMLFKHMSPQQYDSAMKL</sequence>
<evidence type="ECO:0000256" key="2">
    <source>
        <dbReference type="SAM" id="MobiDB-lite"/>
    </source>
</evidence>
<evidence type="ECO:0000313" key="3">
    <source>
        <dbReference type="EMBL" id="OCL12131.1"/>
    </source>
</evidence>
<dbReference type="Pfam" id="PF13094">
    <property type="entry name" value="CENP-Q"/>
    <property type="match status" value="1"/>
</dbReference>
<proteinExistence type="predicted"/>
<dbReference type="EMBL" id="KV748920">
    <property type="protein sequence ID" value="OCL12131.1"/>
    <property type="molecule type" value="Genomic_DNA"/>
</dbReference>
<dbReference type="OrthoDB" id="2420947at2759"/>
<accession>A0A8E2F8N5</accession>
<organism evidence="3 4">
    <name type="scientific">Glonium stellatum</name>
    <dbReference type="NCBI Taxonomy" id="574774"/>
    <lineage>
        <taxon>Eukaryota</taxon>
        <taxon>Fungi</taxon>
        <taxon>Dikarya</taxon>
        <taxon>Ascomycota</taxon>
        <taxon>Pezizomycotina</taxon>
        <taxon>Dothideomycetes</taxon>
        <taxon>Pleosporomycetidae</taxon>
        <taxon>Gloniales</taxon>
        <taxon>Gloniaceae</taxon>
        <taxon>Glonium</taxon>
    </lineage>
</organism>
<keyword evidence="1" id="KW-0175">Coiled coil</keyword>
<dbReference type="Proteomes" id="UP000250140">
    <property type="component" value="Unassembled WGS sequence"/>
</dbReference>
<feature type="region of interest" description="Disordered" evidence="2">
    <location>
        <begin position="1"/>
        <end position="114"/>
    </location>
</feature>
<evidence type="ECO:0000256" key="1">
    <source>
        <dbReference type="SAM" id="Coils"/>
    </source>
</evidence>
<gene>
    <name evidence="3" type="ORF">AOQ84DRAFT_360907</name>
</gene>
<feature type="coiled-coil region" evidence="1">
    <location>
        <begin position="218"/>
        <end position="259"/>
    </location>
</feature>